<evidence type="ECO:0000256" key="2">
    <source>
        <dbReference type="SAM" id="SignalP"/>
    </source>
</evidence>
<feature type="signal peptide" evidence="2">
    <location>
        <begin position="1"/>
        <end position="22"/>
    </location>
</feature>
<protein>
    <submittedName>
        <fullName evidence="3">Uncharacterized protein</fullName>
    </submittedName>
</protein>
<organism evidence="3 4">
    <name type="scientific">Thalassobaculum fulvum</name>
    <dbReference type="NCBI Taxonomy" id="1633335"/>
    <lineage>
        <taxon>Bacteria</taxon>
        <taxon>Pseudomonadati</taxon>
        <taxon>Pseudomonadota</taxon>
        <taxon>Alphaproteobacteria</taxon>
        <taxon>Rhodospirillales</taxon>
        <taxon>Thalassobaculaceae</taxon>
        <taxon>Thalassobaculum</taxon>
    </lineage>
</organism>
<comment type="caution">
    <text evidence="3">The sequence shown here is derived from an EMBL/GenBank/DDBJ whole genome shotgun (WGS) entry which is preliminary data.</text>
</comment>
<keyword evidence="2" id="KW-0732">Signal</keyword>
<gene>
    <name evidence="3" type="ORF">GCM10017083_14770</name>
</gene>
<dbReference type="EMBL" id="BMZS01000003">
    <property type="protein sequence ID" value="GHD46051.1"/>
    <property type="molecule type" value="Genomic_DNA"/>
</dbReference>
<evidence type="ECO:0000313" key="3">
    <source>
        <dbReference type="EMBL" id="GHD46051.1"/>
    </source>
</evidence>
<feature type="transmembrane region" description="Helical" evidence="1">
    <location>
        <begin position="32"/>
        <end position="53"/>
    </location>
</feature>
<feature type="transmembrane region" description="Helical" evidence="1">
    <location>
        <begin position="88"/>
        <end position="106"/>
    </location>
</feature>
<dbReference type="AlphaFoldDB" id="A0A918XPY9"/>
<keyword evidence="1" id="KW-1133">Transmembrane helix</keyword>
<dbReference type="Proteomes" id="UP000630353">
    <property type="component" value="Unassembled WGS sequence"/>
</dbReference>
<reference evidence="3" key="2">
    <citation type="submission" date="2020-09" db="EMBL/GenBank/DDBJ databases">
        <authorList>
            <person name="Sun Q."/>
            <person name="Kim S."/>
        </authorList>
    </citation>
    <scope>NUCLEOTIDE SEQUENCE</scope>
    <source>
        <strain evidence="3">KCTC 42651</strain>
    </source>
</reference>
<keyword evidence="1" id="KW-0812">Transmembrane</keyword>
<dbReference type="RefSeq" id="WP_189988305.1">
    <property type="nucleotide sequence ID" value="NZ_BMZS01000003.1"/>
</dbReference>
<keyword evidence="1" id="KW-0472">Membrane</keyword>
<evidence type="ECO:0000256" key="1">
    <source>
        <dbReference type="SAM" id="Phobius"/>
    </source>
</evidence>
<reference evidence="3" key="1">
    <citation type="journal article" date="2014" name="Int. J. Syst. Evol. Microbiol.">
        <title>Complete genome sequence of Corynebacterium casei LMG S-19264T (=DSM 44701T), isolated from a smear-ripened cheese.</title>
        <authorList>
            <consortium name="US DOE Joint Genome Institute (JGI-PGF)"/>
            <person name="Walter F."/>
            <person name="Albersmeier A."/>
            <person name="Kalinowski J."/>
            <person name="Ruckert C."/>
        </authorList>
    </citation>
    <scope>NUCLEOTIDE SEQUENCE</scope>
    <source>
        <strain evidence="3">KCTC 42651</strain>
    </source>
</reference>
<feature type="transmembrane region" description="Helical" evidence="1">
    <location>
        <begin position="60"/>
        <end position="82"/>
    </location>
</feature>
<proteinExistence type="predicted"/>
<keyword evidence="4" id="KW-1185">Reference proteome</keyword>
<sequence>MRKLAIGVAVVTALASAPVAPAAAETSLSGAALTTVSAVAGAAAGVVLVPYLLPTAAPAVAGAYTVTATAVNNALVTLGNVVIAQPQVAGAVIGIGAGIIVGDYLFN</sequence>
<evidence type="ECO:0000313" key="4">
    <source>
        <dbReference type="Proteomes" id="UP000630353"/>
    </source>
</evidence>
<name>A0A918XPY9_9PROT</name>
<feature type="chain" id="PRO_5037909054" evidence="2">
    <location>
        <begin position="23"/>
        <end position="107"/>
    </location>
</feature>
<accession>A0A918XPY9</accession>